<dbReference type="EMBL" id="JBHTIM010000001">
    <property type="protein sequence ID" value="MFD0779962.1"/>
    <property type="molecule type" value="Genomic_DNA"/>
</dbReference>
<evidence type="ECO:0008006" key="3">
    <source>
        <dbReference type="Google" id="ProtNLM"/>
    </source>
</evidence>
<dbReference type="Gene3D" id="3.10.450.50">
    <property type="match status" value="1"/>
</dbReference>
<evidence type="ECO:0000313" key="2">
    <source>
        <dbReference type="Proteomes" id="UP001597042"/>
    </source>
</evidence>
<evidence type="ECO:0000313" key="1">
    <source>
        <dbReference type="EMBL" id="MFD0779962.1"/>
    </source>
</evidence>
<accession>A0ABW2ZMW7</accession>
<dbReference type="Proteomes" id="UP001597042">
    <property type="component" value="Unassembled WGS sequence"/>
</dbReference>
<protein>
    <recommendedName>
        <fullName evidence="3">SnoaL-like domain-containing protein</fullName>
    </recommendedName>
</protein>
<dbReference type="InterPro" id="IPR032710">
    <property type="entry name" value="NTF2-like_dom_sf"/>
</dbReference>
<reference evidence="2" key="1">
    <citation type="journal article" date="2019" name="Int. J. Syst. Evol. Microbiol.">
        <title>The Global Catalogue of Microorganisms (GCM) 10K type strain sequencing project: providing services to taxonomists for standard genome sequencing and annotation.</title>
        <authorList>
            <consortium name="The Broad Institute Genomics Platform"/>
            <consortium name="The Broad Institute Genome Sequencing Center for Infectious Disease"/>
            <person name="Wu L."/>
            <person name="Ma J."/>
        </authorList>
    </citation>
    <scope>NUCLEOTIDE SEQUENCE [LARGE SCALE GENOMIC DNA]</scope>
    <source>
        <strain evidence="2">CCUG 50754</strain>
    </source>
</reference>
<dbReference type="SUPFAM" id="SSF54427">
    <property type="entry name" value="NTF2-like"/>
    <property type="match status" value="1"/>
</dbReference>
<gene>
    <name evidence="1" type="ORF">ACFQZV_01455</name>
</gene>
<organism evidence="1 2">
    <name type="scientific">Microbacterium koreense</name>
    <dbReference type="NCBI Taxonomy" id="323761"/>
    <lineage>
        <taxon>Bacteria</taxon>
        <taxon>Bacillati</taxon>
        <taxon>Actinomycetota</taxon>
        <taxon>Actinomycetes</taxon>
        <taxon>Micrococcales</taxon>
        <taxon>Microbacteriaceae</taxon>
        <taxon>Microbacterium</taxon>
    </lineage>
</organism>
<keyword evidence="2" id="KW-1185">Reference proteome</keyword>
<proteinExistence type="predicted"/>
<name>A0ABW2ZMW7_9MICO</name>
<dbReference type="RefSeq" id="WP_378751558.1">
    <property type="nucleotide sequence ID" value="NZ_JBHSSV010000006.1"/>
</dbReference>
<comment type="caution">
    <text evidence="1">The sequence shown here is derived from an EMBL/GenBank/DDBJ whole genome shotgun (WGS) entry which is preliminary data.</text>
</comment>
<sequence>MSMTIDSVLDEQLELMRQGDSAALAARYSEDGQMIHSGGVANGRAEIEAEFASQAALHPAVESLSEAGRGEDCVNYRGVMAVSGERIGVAGTFVLRDGEIWRHTTIITSVE</sequence>